<feature type="transmembrane region" description="Helical" evidence="1">
    <location>
        <begin position="87"/>
        <end position="104"/>
    </location>
</feature>
<comment type="caution">
    <text evidence="3">The sequence shown here is derived from an EMBL/GenBank/DDBJ whole genome shotgun (WGS) entry which is preliminary data.</text>
</comment>
<dbReference type="Pfam" id="PF09990">
    <property type="entry name" value="DUF2231"/>
    <property type="match status" value="1"/>
</dbReference>
<protein>
    <recommendedName>
        <fullName evidence="2">DUF2231 domain-containing protein</fullName>
    </recommendedName>
</protein>
<dbReference type="EMBL" id="BAAAPB010000005">
    <property type="protein sequence ID" value="GAA1974568.1"/>
    <property type="molecule type" value="Genomic_DNA"/>
</dbReference>
<dbReference type="RefSeq" id="WP_344047920.1">
    <property type="nucleotide sequence ID" value="NZ_BAAAPB010000005.1"/>
</dbReference>
<keyword evidence="4" id="KW-1185">Reference proteome</keyword>
<organism evidence="3 4">
    <name type="scientific">Nocardioides panacihumi</name>
    <dbReference type="NCBI Taxonomy" id="400774"/>
    <lineage>
        <taxon>Bacteria</taxon>
        <taxon>Bacillati</taxon>
        <taxon>Actinomycetota</taxon>
        <taxon>Actinomycetes</taxon>
        <taxon>Propionibacteriales</taxon>
        <taxon>Nocardioidaceae</taxon>
        <taxon>Nocardioides</taxon>
    </lineage>
</organism>
<evidence type="ECO:0000313" key="4">
    <source>
        <dbReference type="Proteomes" id="UP001500571"/>
    </source>
</evidence>
<name>A0ABN2RTB6_9ACTN</name>
<accession>A0ABN2RTB6</accession>
<feature type="transmembrane region" description="Helical" evidence="1">
    <location>
        <begin position="47"/>
        <end position="67"/>
    </location>
</feature>
<evidence type="ECO:0000259" key="2">
    <source>
        <dbReference type="Pfam" id="PF09990"/>
    </source>
</evidence>
<dbReference type="Proteomes" id="UP001500571">
    <property type="component" value="Unassembled WGS sequence"/>
</dbReference>
<feature type="transmembrane region" description="Helical" evidence="1">
    <location>
        <begin position="124"/>
        <end position="145"/>
    </location>
</feature>
<sequence length="166" mass="17181">MPSTIFGLPLHPLIVHATVVFVPLAVIAVAAAVLVPRFRRWAGPVPAALSLVALVLTPLSTSSGENLEHSLPHNQLIEQHAELGDQLIPFTIGLFVLAAGFWWLDRRRAVAGGPGAKTRDRLRVVTAVVGALAVLAAVGTGVQVARIGHSGAKAAWAGTGSGSSDQ</sequence>
<feature type="transmembrane region" description="Helical" evidence="1">
    <location>
        <begin position="13"/>
        <end position="35"/>
    </location>
</feature>
<keyword evidence="1" id="KW-0472">Membrane</keyword>
<evidence type="ECO:0000256" key="1">
    <source>
        <dbReference type="SAM" id="Phobius"/>
    </source>
</evidence>
<keyword evidence="1" id="KW-0812">Transmembrane</keyword>
<proteinExistence type="predicted"/>
<feature type="domain" description="DUF2231" evidence="2">
    <location>
        <begin position="7"/>
        <end position="157"/>
    </location>
</feature>
<gene>
    <name evidence="3" type="ORF">GCM10009798_39760</name>
</gene>
<dbReference type="InterPro" id="IPR019251">
    <property type="entry name" value="DUF2231_TM"/>
</dbReference>
<evidence type="ECO:0000313" key="3">
    <source>
        <dbReference type="EMBL" id="GAA1974568.1"/>
    </source>
</evidence>
<reference evidence="3 4" key="1">
    <citation type="journal article" date="2019" name="Int. J. Syst. Evol. Microbiol.">
        <title>The Global Catalogue of Microorganisms (GCM) 10K type strain sequencing project: providing services to taxonomists for standard genome sequencing and annotation.</title>
        <authorList>
            <consortium name="The Broad Institute Genomics Platform"/>
            <consortium name="The Broad Institute Genome Sequencing Center for Infectious Disease"/>
            <person name="Wu L."/>
            <person name="Ma J."/>
        </authorList>
    </citation>
    <scope>NUCLEOTIDE SEQUENCE [LARGE SCALE GENOMIC DNA]</scope>
    <source>
        <strain evidence="3 4">JCM 15309</strain>
    </source>
</reference>
<keyword evidence="1" id="KW-1133">Transmembrane helix</keyword>